<organism evidence="3 4">
    <name type="scientific">Ammoniphilus resinae</name>
    <dbReference type="NCBI Taxonomy" id="861532"/>
    <lineage>
        <taxon>Bacteria</taxon>
        <taxon>Bacillati</taxon>
        <taxon>Bacillota</taxon>
        <taxon>Bacilli</taxon>
        <taxon>Bacillales</taxon>
        <taxon>Paenibacillaceae</taxon>
        <taxon>Aneurinibacillus group</taxon>
        <taxon>Ammoniphilus</taxon>
    </lineage>
</organism>
<gene>
    <name evidence="3" type="ORF">J2Z37_002750</name>
</gene>
<feature type="signal peptide" evidence="1">
    <location>
        <begin position="1"/>
        <end position="25"/>
    </location>
</feature>
<dbReference type="Gene3D" id="3.40.190.10">
    <property type="entry name" value="Periplasmic binding protein-like II"/>
    <property type="match status" value="2"/>
</dbReference>
<proteinExistence type="predicted"/>
<dbReference type="SUPFAM" id="SSF53850">
    <property type="entry name" value="Periplasmic binding protein-like II"/>
    <property type="match status" value="1"/>
</dbReference>
<protein>
    <submittedName>
        <fullName evidence="3">Hydroxymethylpyrimidine transport system substrate-binding protein</fullName>
    </submittedName>
</protein>
<evidence type="ECO:0000259" key="2">
    <source>
        <dbReference type="Pfam" id="PF09084"/>
    </source>
</evidence>
<dbReference type="EMBL" id="JAGGKT010000007">
    <property type="protein sequence ID" value="MBP1932742.1"/>
    <property type="molecule type" value="Genomic_DNA"/>
</dbReference>
<name>A0ABS4GRJ3_9BACL</name>
<dbReference type="InterPro" id="IPR015168">
    <property type="entry name" value="SsuA/THI5"/>
</dbReference>
<reference evidence="3 4" key="1">
    <citation type="submission" date="2021-03" db="EMBL/GenBank/DDBJ databases">
        <title>Genomic Encyclopedia of Type Strains, Phase IV (KMG-IV): sequencing the most valuable type-strain genomes for metagenomic binning, comparative biology and taxonomic classification.</title>
        <authorList>
            <person name="Goeker M."/>
        </authorList>
    </citation>
    <scope>NUCLEOTIDE SEQUENCE [LARGE SCALE GENOMIC DNA]</scope>
    <source>
        <strain evidence="3 4">DSM 24738</strain>
    </source>
</reference>
<dbReference type="InterPro" id="IPR027939">
    <property type="entry name" value="NMT1/THI5"/>
</dbReference>
<dbReference type="PROSITE" id="PS51257">
    <property type="entry name" value="PROKAR_LIPOPROTEIN"/>
    <property type="match status" value="1"/>
</dbReference>
<comment type="caution">
    <text evidence="3">The sequence shown here is derived from an EMBL/GenBank/DDBJ whole genome shotgun (WGS) entry which is preliminary data.</text>
</comment>
<evidence type="ECO:0000313" key="3">
    <source>
        <dbReference type="EMBL" id="MBP1932742.1"/>
    </source>
</evidence>
<feature type="chain" id="PRO_5046897661" evidence="1">
    <location>
        <begin position="26"/>
        <end position="333"/>
    </location>
</feature>
<keyword evidence="4" id="KW-1185">Reference proteome</keyword>
<dbReference type="PANTHER" id="PTHR31528:SF3">
    <property type="entry name" value="THIAMINE BIOSYNTHESIS PROTEIN HI_0357-RELATED"/>
    <property type="match status" value="1"/>
</dbReference>
<evidence type="ECO:0000256" key="1">
    <source>
        <dbReference type="SAM" id="SignalP"/>
    </source>
</evidence>
<keyword evidence="1" id="KW-0732">Signal</keyword>
<sequence length="333" mass="37120">MFKKLILVVCLLLLTACSTSNQDSAALEDSGQGKELNRVSLMLDWYPNAVHSFLYAGLEKGYYEEQGVDLEIKMPADTNDPLKLVASGQVDLALSYQPQVVMARAQQIPVVSYAAVVRHPLNMLMVPEDSDISSPKDLSGKTVGYPAIPMNEAMIQTMVGKDGGDPQQVTLVDVGWDLMPAISTNKVDAISGGFINHEKVLLEKQGFPVKVFHPVDYGVPDYYELVLVTSEEFAKENPELLNAFWEASKKGFEFVKESPSEGLDILFKRQEQSFPLERDVEEKSLEILLPLMSSGKESFGSQTEQSWEDTIQWMLETKLIEQKIEAKDSYVTP</sequence>
<dbReference type="CDD" id="cd13651">
    <property type="entry name" value="PBP2_ThiY"/>
    <property type="match status" value="1"/>
</dbReference>
<dbReference type="Pfam" id="PF09084">
    <property type="entry name" value="NMT1"/>
    <property type="match status" value="1"/>
</dbReference>
<dbReference type="PANTHER" id="PTHR31528">
    <property type="entry name" value="4-AMINO-5-HYDROXYMETHYL-2-METHYLPYRIMIDINE PHOSPHATE SYNTHASE THI11-RELATED"/>
    <property type="match status" value="1"/>
</dbReference>
<evidence type="ECO:0000313" key="4">
    <source>
        <dbReference type="Proteomes" id="UP001519343"/>
    </source>
</evidence>
<dbReference type="Proteomes" id="UP001519343">
    <property type="component" value="Unassembled WGS sequence"/>
</dbReference>
<feature type="domain" description="SsuA/THI5-like" evidence="2">
    <location>
        <begin position="48"/>
        <end position="261"/>
    </location>
</feature>
<dbReference type="RefSeq" id="WP_209810768.1">
    <property type="nucleotide sequence ID" value="NZ_JAGGKT010000007.1"/>
</dbReference>
<accession>A0ABS4GRJ3</accession>